<keyword evidence="1" id="KW-0812">Transmembrane</keyword>
<reference evidence="2 3" key="1">
    <citation type="submission" date="2013-12" db="EMBL/GenBank/DDBJ databases">
        <title>The Genome Sequence of Candida albicans P78048.</title>
        <authorList>
            <consortium name="The Broad Institute Genome Sequencing Platform"/>
            <consortium name="The Broad Institute Genome Sequencing Center for Infectious Disease"/>
            <person name="Cuomo C."/>
            <person name="Bennett R."/>
            <person name="Hirakawa M."/>
            <person name="Noverr M."/>
            <person name="Mitchell A."/>
            <person name="Young S.K."/>
            <person name="Zeng Q."/>
            <person name="Gargeya S."/>
            <person name="Fitzgerald M."/>
            <person name="Abouelleil A."/>
            <person name="Alvarado L."/>
            <person name="Berlin A.M."/>
            <person name="Chapman S.B."/>
            <person name="Dewar J."/>
            <person name="Goldberg J."/>
            <person name="Griggs A."/>
            <person name="Gujja S."/>
            <person name="Hansen M."/>
            <person name="Howarth C."/>
            <person name="Imamovic A."/>
            <person name="Larimer J."/>
            <person name="McCowan C."/>
            <person name="Murphy C."/>
            <person name="Pearson M."/>
            <person name="Priest M."/>
            <person name="Roberts A."/>
            <person name="Saif S."/>
            <person name="Shea T."/>
            <person name="Sykes S."/>
            <person name="Wortman J."/>
            <person name="Nusbaum C."/>
            <person name="Birren B."/>
        </authorList>
    </citation>
    <scope>NUCLEOTIDE SEQUENCE [LARGE SCALE GENOMIC DNA]</scope>
    <source>
        <strain evidence="2 3">P78048</strain>
    </source>
</reference>
<feature type="transmembrane region" description="Helical" evidence="1">
    <location>
        <begin position="16"/>
        <end position="34"/>
    </location>
</feature>
<evidence type="ECO:0000256" key="1">
    <source>
        <dbReference type="SAM" id="Phobius"/>
    </source>
</evidence>
<gene>
    <name evidence="2" type="ORF">MG3_01258</name>
</gene>
<evidence type="ECO:0000313" key="2">
    <source>
        <dbReference type="EMBL" id="KGR16530.1"/>
    </source>
</evidence>
<feature type="transmembrane region" description="Helical" evidence="1">
    <location>
        <begin position="54"/>
        <end position="79"/>
    </location>
</feature>
<dbReference type="Proteomes" id="UP000030161">
    <property type="component" value="Unassembled WGS sequence"/>
</dbReference>
<evidence type="ECO:0000313" key="3">
    <source>
        <dbReference type="Proteomes" id="UP000030161"/>
    </source>
</evidence>
<dbReference type="AlphaFoldDB" id="A0AB34PYX2"/>
<organism evidence="2 3">
    <name type="scientific">Candida albicans P78048</name>
    <dbReference type="NCBI Taxonomy" id="1094989"/>
    <lineage>
        <taxon>Eukaryota</taxon>
        <taxon>Fungi</taxon>
        <taxon>Dikarya</taxon>
        <taxon>Ascomycota</taxon>
        <taxon>Saccharomycotina</taxon>
        <taxon>Pichiomycetes</taxon>
        <taxon>Debaryomycetaceae</taxon>
        <taxon>Candida/Lodderomyces clade</taxon>
        <taxon>Candida</taxon>
    </lineage>
</organism>
<dbReference type="EMBL" id="AJIX01000009">
    <property type="protein sequence ID" value="KGR16530.1"/>
    <property type="molecule type" value="Genomic_DNA"/>
</dbReference>
<keyword evidence="1" id="KW-1133">Transmembrane helix</keyword>
<name>A0AB34PYX2_CANAX</name>
<protein>
    <submittedName>
        <fullName evidence="2">Uncharacterized protein</fullName>
    </submittedName>
</protein>
<accession>A0AB34PYX2</accession>
<proteinExistence type="predicted"/>
<comment type="caution">
    <text evidence="2">The sequence shown here is derived from an EMBL/GenBank/DDBJ whole genome shotgun (WGS) entry which is preliminary data.</text>
</comment>
<keyword evidence="1" id="KW-0472">Membrane</keyword>
<sequence length="97" mass="11446">MEIDKSVCNSISHFKLSFLILINYPVDFLALLVCTKSNVGIPKKKKKKKRKCWFGYSCSNIIISNMIIIIIFSLLLHFFRLIFFITSQMTKEYVWMN</sequence>